<keyword evidence="3" id="KW-1185">Reference proteome</keyword>
<evidence type="ECO:0000313" key="3">
    <source>
        <dbReference type="Proteomes" id="UP001286313"/>
    </source>
</evidence>
<reference evidence="2" key="1">
    <citation type="submission" date="2023-10" db="EMBL/GenBank/DDBJ databases">
        <title>Genome assemblies of two species of porcelain crab, Petrolisthes cinctipes and Petrolisthes manimaculis (Anomura: Porcellanidae).</title>
        <authorList>
            <person name="Angst P."/>
        </authorList>
    </citation>
    <scope>NUCLEOTIDE SEQUENCE</scope>
    <source>
        <strain evidence="2">PB745_01</strain>
        <tissue evidence="2">Gill</tissue>
    </source>
</reference>
<dbReference type="Pfam" id="PF10551">
    <property type="entry name" value="MULE"/>
    <property type="match status" value="1"/>
</dbReference>
<evidence type="ECO:0000259" key="1">
    <source>
        <dbReference type="Pfam" id="PF10551"/>
    </source>
</evidence>
<protein>
    <recommendedName>
        <fullName evidence="1">MULE transposase domain-containing protein</fullName>
    </recommendedName>
</protein>
<dbReference type="EMBL" id="JAWQEG010001218">
    <property type="protein sequence ID" value="KAK3881416.1"/>
    <property type="molecule type" value="Genomic_DNA"/>
</dbReference>
<sequence>MTAIVPVQLEHNHDKDERKLERQQLRTQVKRKATDDMTARPSKLIRTELHTFSDNVLESSDLRSIAQSLYRERRKVYPVLPKTREEVHQALNSMTTTTTKSEDFILENNPDSGMVIISCTTNLAFLANTAEEIFVDGTFKSCPKFFYQLYTIHGLCNGHYIPLVFALLPGQSEEIYRNMWKCLIDICSARNMQLGASVIHADFEFAMLTVLREIFPTAVIKCCRFHLGQAWWRKIQNLGLGKDYKDTNSDISQWLKLSFGLHFIDPTDVEDCFVEEVMTDAPQDERCTRFADYLVDNYVTAESRYPPVLWAEVPSNTKRTNNSAESFHAHFNEQFYTSHPSIFVFMDVLGKLQTATYIKIRSIGKPATTRKVERDRTEYAMAQYNKFISGEINRHNYMKCLGNRFPARTNM</sequence>
<dbReference type="InterPro" id="IPR018289">
    <property type="entry name" value="MULE_transposase_dom"/>
</dbReference>
<gene>
    <name evidence="2" type="ORF">Pcinc_014136</name>
</gene>
<dbReference type="PANTHER" id="PTHR47160:SF10">
    <property type="entry name" value="MULE TRANSPOSASE DOMAIN-CONTAINING PROTEIN"/>
    <property type="match status" value="1"/>
</dbReference>
<proteinExistence type="predicted"/>
<organism evidence="2 3">
    <name type="scientific">Petrolisthes cinctipes</name>
    <name type="common">Flat porcelain crab</name>
    <dbReference type="NCBI Taxonomy" id="88211"/>
    <lineage>
        <taxon>Eukaryota</taxon>
        <taxon>Metazoa</taxon>
        <taxon>Ecdysozoa</taxon>
        <taxon>Arthropoda</taxon>
        <taxon>Crustacea</taxon>
        <taxon>Multicrustacea</taxon>
        <taxon>Malacostraca</taxon>
        <taxon>Eumalacostraca</taxon>
        <taxon>Eucarida</taxon>
        <taxon>Decapoda</taxon>
        <taxon>Pleocyemata</taxon>
        <taxon>Anomura</taxon>
        <taxon>Galatheoidea</taxon>
        <taxon>Porcellanidae</taxon>
        <taxon>Petrolisthes</taxon>
    </lineage>
</organism>
<dbReference type="AlphaFoldDB" id="A0AAE1FXL0"/>
<accession>A0AAE1FXL0</accession>
<name>A0AAE1FXL0_PETCI</name>
<feature type="domain" description="MULE transposase" evidence="1">
    <location>
        <begin position="134"/>
        <end position="227"/>
    </location>
</feature>
<dbReference type="Proteomes" id="UP001286313">
    <property type="component" value="Unassembled WGS sequence"/>
</dbReference>
<dbReference type="PANTHER" id="PTHR47160">
    <property type="entry name" value="PUTATIVE-RELATED"/>
    <property type="match status" value="1"/>
</dbReference>
<evidence type="ECO:0000313" key="2">
    <source>
        <dbReference type="EMBL" id="KAK3881416.1"/>
    </source>
</evidence>
<comment type="caution">
    <text evidence="2">The sequence shown here is derived from an EMBL/GenBank/DDBJ whole genome shotgun (WGS) entry which is preliminary data.</text>
</comment>